<keyword evidence="3" id="KW-1185">Reference proteome</keyword>
<evidence type="ECO:0000256" key="1">
    <source>
        <dbReference type="SAM" id="MobiDB-lite"/>
    </source>
</evidence>
<dbReference type="EMBL" id="MCRJ01000017">
    <property type="protein sequence ID" value="ODN71616.1"/>
    <property type="molecule type" value="Genomic_DNA"/>
</dbReference>
<dbReference type="InterPro" id="IPR046083">
    <property type="entry name" value="DUF6101"/>
</dbReference>
<gene>
    <name evidence="2" type="ORF">A6302_01037</name>
</gene>
<organism evidence="2 3">
    <name type="scientific">Methylobrevis pamukkalensis</name>
    <dbReference type="NCBI Taxonomy" id="1439726"/>
    <lineage>
        <taxon>Bacteria</taxon>
        <taxon>Pseudomonadati</taxon>
        <taxon>Pseudomonadota</taxon>
        <taxon>Alphaproteobacteria</taxon>
        <taxon>Hyphomicrobiales</taxon>
        <taxon>Pleomorphomonadaceae</taxon>
        <taxon>Methylobrevis</taxon>
    </lineage>
</organism>
<comment type="caution">
    <text evidence="2">The sequence shown here is derived from an EMBL/GenBank/DDBJ whole genome shotgun (WGS) entry which is preliminary data.</text>
</comment>
<evidence type="ECO:0000313" key="3">
    <source>
        <dbReference type="Proteomes" id="UP000094622"/>
    </source>
</evidence>
<reference evidence="2 3" key="1">
    <citation type="submission" date="2016-07" db="EMBL/GenBank/DDBJ databases">
        <title>Draft Genome Sequence of Methylobrevis pamukkalensis PK2.</title>
        <authorList>
            <person name="Vasilenko O.V."/>
            <person name="Doronina N.V."/>
            <person name="Shmareva M.N."/>
            <person name="Tarlachkov S.V."/>
            <person name="Mustakhimov I."/>
            <person name="Trotsenko Y.A."/>
        </authorList>
    </citation>
    <scope>NUCLEOTIDE SEQUENCE [LARGE SCALE GENOMIC DNA]</scope>
    <source>
        <strain evidence="2 3">PK2</strain>
    </source>
</reference>
<protein>
    <submittedName>
        <fullName evidence="2">Uncharacterized protein</fullName>
    </submittedName>
</protein>
<evidence type="ECO:0000313" key="2">
    <source>
        <dbReference type="EMBL" id="ODN71616.1"/>
    </source>
</evidence>
<dbReference type="OrthoDB" id="8449893at2"/>
<dbReference type="Proteomes" id="UP000094622">
    <property type="component" value="Unassembled WGS sequence"/>
</dbReference>
<proteinExistence type="predicted"/>
<dbReference type="PATRIC" id="fig|1439726.3.peg.1079"/>
<dbReference type="Pfam" id="PF19596">
    <property type="entry name" value="DUF6101"/>
    <property type="match status" value="1"/>
</dbReference>
<feature type="region of interest" description="Disordered" evidence="1">
    <location>
        <begin position="128"/>
        <end position="147"/>
    </location>
</feature>
<accession>A0A1E3H767</accession>
<dbReference type="RefSeq" id="WP_069306059.1">
    <property type="nucleotide sequence ID" value="NZ_MCRJ01000017.1"/>
</dbReference>
<dbReference type="AlphaFoldDB" id="A0A1E3H767"/>
<sequence length="178" mass="19695">MTGAHSQVAGETSPDRRALPARFHLDAGAAAVYLDARRVVMRRSLSGLPLTLTLPVTAYRGVAVRIEARDDTRLGAVIELAHADPALTIPLLATDDLDEATLAWEGWSETFGLPMLLRETDGSLREMEARPSIETAEPLPRRRRPVAGRRRPRFLMRRKCGHSRPMPVIEGTEIIART</sequence>
<name>A0A1E3H767_9HYPH</name>